<gene>
    <name evidence="2" type="ORF">HannXRQ_Chr09g0243181</name>
    <name evidence="1" type="ORF">HanXRQr2_Chr09g0369681</name>
</gene>
<protein>
    <submittedName>
        <fullName evidence="2">Uncharacterized protein</fullName>
    </submittedName>
</protein>
<organism evidence="2 3">
    <name type="scientific">Helianthus annuus</name>
    <name type="common">Common sunflower</name>
    <dbReference type="NCBI Taxonomy" id="4232"/>
    <lineage>
        <taxon>Eukaryota</taxon>
        <taxon>Viridiplantae</taxon>
        <taxon>Streptophyta</taxon>
        <taxon>Embryophyta</taxon>
        <taxon>Tracheophyta</taxon>
        <taxon>Spermatophyta</taxon>
        <taxon>Magnoliopsida</taxon>
        <taxon>eudicotyledons</taxon>
        <taxon>Gunneridae</taxon>
        <taxon>Pentapetalae</taxon>
        <taxon>asterids</taxon>
        <taxon>campanulids</taxon>
        <taxon>Asterales</taxon>
        <taxon>Asteraceae</taxon>
        <taxon>Asteroideae</taxon>
        <taxon>Heliantheae alliance</taxon>
        <taxon>Heliantheae</taxon>
        <taxon>Helianthus</taxon>
    </lineage>
</organism>
<proteinExistence type="predicted"/>
<reference evidence="1" key="3">
    <citation type="submission" date="2020-06" db="EMBL/GenBank/DDBJ databases">
        <title>Helianthus annuus Genome sequencing and assembly Release 2.</title>
        <authorList>
            <person name="Gouzy J."/>
            <person name="Langlade N."/>
            <person name="Munos S."/>
        </authorList>
    </citation>
    <scope>NUCLEOTIDE SEQUENCE</scope>
    <source>
        <tissue evidence="1">Leaves</tissue>
    </source>
</reference>
<evidence type="ECO:0000313" key="1">
    <source>
        <dbReference type="EMBL" id="KAF5789309.1"/>
    </source>
</evidence>
<sequence>MLYEFNIMSISLPNIKDPIMIPWFKLESSSLSFDVPCCPKNKRLRGINVTCKYKILGDDSAWFCKVSKSYGVDLMYNPRVFGKPESGELCIWLSYWPIGNKLDTGDTVNVSIVVLSGLEVLECGVSLVYSDHETLEINTKWEEVLGGGLSGFQLSTGAYYLCRRW</sequence>
<keyword evidence="3" id="KW-1185">Reference proteome</keyword>
<dbReference type="EMBL" id="CM007898">
    <property type="protein sequence ID" value="OTG13882.1"/>
    <property type="molecule type" value="Genomic_DNA"/>
</dbReference>
<evidence type="ECO:0000313" key="3">
    <source>
        <dbReference type="Proteomes" id="UP000215914"/>
    </source>
</evidence>
<dbReference type="EMBL" id="MNCJ02000324">
    <property type="protein sequence ID" value="KAF5789309.1"/>
    <property type="molecule type" value="Genomic_DNA"/>
</dbReference>
<dbReference type="Gramene" id="mRNA:HanXRQr2_Chr09g0369681">
    <property type="protein sequence ID" value="mRNA:HanXRQr2_Chr09g0369681"/>
    <property type="gene ID" value="HanXRQr2_Chr09g0369681"/>
</dbReference>
<dbReference type="InParanoid" id="A0A251TTH6"/>
<reference evidence="1 3" key="1">
    <citation type="journal article" date="2017" name="Nature">
        <title>The sunflower genome provides insights into oil metabolism, flowering and Asterid evolution.</title>
        <authorList>
            <person name="Badouin H."/>
            <person name="Gouzy J."/>
            <person name="Grassa C.J."/>
            <person name="Murat F."/>
            <person name="Staton S.E."/>
            <person name="Cottret L."/>
            <person name="Lelandais-Briere C."/>
            <person name="Owens G.L."/>
            <person name="Carrere S."/>
            <person name="Mayjonade B."/>
            <person name="Legrand L."/>
            <person name="Gill N."/>
            <person name="Kane N.C."/>
            <person name="Bowers J.E."/>
            <person name="Hubner S."/>
            <person name="Bellec A."/>
            <person name="Berard A."/>
            <person name="Berges H."/>
            <person name="Blanchet N."/>
            <person name="Boniface M.C."/>
            <person name="Brunel D."/>
            <person name="Catrice O."/>
            <person name="Chaidir N."/>
            <person name="Claudel C."/>
            <person name="Donnadieu C."/>
            <person name="Faraut T."/>
            <person name="Fievet G."/>
            <person name="Helmstetter N."/>
            <person name="King M."/>
            <person name="Knapp S.J."/>
            <person name="Lai Z."/>
            <person name="Le Paslier M.C."/>
            <person name="Lippi Y."/>
            <person name="Lorenzon L."/>
            <person name="Mandel J.R."/>
            <person name="Marage G."/>
            <person name="Marchand G."/>
            <person name="Marquand E."/>
            <person name="Bret-Mestries E."/>
            <person name="Morien E."/>
            <person name="Nambeesan S."/>
            <person name="Nguyen T."/>
            <person name="Pegot-Espagnet P."/>
            <person name="Pouilly N."/>
            <person name="Raftis F."/>
            <person name="Sallet E."/>
            <person name="Schiex T."/>
            <person name="Thomas J."/>
            <person name="Vandecasteele C."/>
            <person name="Vares D."/>
            <person name="Vear F."/>
            <person name="Vautrin S."/>
            <person name="Crespi M."/>
            <person name="Mangin B."/>
            <person name="Burke J.M."/>
            <person name="Salse J."/>
            <person name="Munos S."/>
            <person name="Vincourt P."/>
            <person name="Rieseberg L.H."/>
            <person name="Langlade N.B."/>
        </authorList>
    </citation>
    <scope>NUCLEOTIDE SEQUENCE [LARGE SCALE GENOMIC DNA]</scope>
    <source>
        <strain evidence="3">cv. SF193</strain>
        <tissue evidence="1">Leaves</tissue>
    </source>
</reference>
<reference evidence="2" key="2">
    <citation type="submission" date="2017-02" db="EMBL/GenBank/DDBJ databases">
        <title>Sunflower complete genome.</title>
        <authorList>
            <person name="Langlade N."/>
            <person name="Munos S."/>
        </authorList>
    </citation>
    <scope>NUCLEOTIDE SEQUENCE [LARGE SCALE GENOMIC DNA]</scope>
    <source>
        <tissue evidence="2">Leaves</tissue>
    </source>
</reference>
<name>A0A251TTH6_HELAN</name>
<dbReference type="AlphaFoldDB" id="A0A251TTH6"/>
<dbReference type="Proteomes" id="UP000215914">
    <property type="component" value="Chromosome 9"/>
</dbReference>
<evidence type="ECO:0000313" key="2">
    <source>
        <dbReference type="EMBL" id="OTG13882.1"/>
    </source>
</evidence>
<accession>A0A251TTH6</accession>